<evidence type="ECO:0000256" key="3">
    <source>
        <dbReference type="ARBA" id="ARBA00022490"/>
    </source>
</evidence>
<dbReference type="SMART" id="SM00233">
    <property type="entry name" value="PH"/>
    <property type="match status" value="1"/>
</dbReference>
<dbReference type="InterPro" id="IPR004012">
    <property type="entry name" value="Run_dom"/>
</dbReference>
<dbReference type="GO" id="GO:0019894">
    <property type="term" value="F:kinesin binding"/>
    <property type="evidence" value="ECO:0007669"/>
    <property type="project" value="TreeGrafter"/>
</dbReference>
<dbReference type="InterPro" id="IPR057288">
    <property type="entry name" value="PH_PLEKHM2"/>
</dbReference>
<dbReference type="Pfam" id="PF02759">
    <property type="entry name" value="RUN"/>
    <property type="match status" value="1"/>
</dbReference>
<dbReference type="SUPFAM" id="SSF50729">
    <property type="entry name" value="PH domain-like"/>
    <property type="match status" value="1"/>
</dbReference>
<keyword evidence="3" id="KW-0963">Cytoplasm</keyword>
<evidence type="ECO:0000259" key="6">
    <source>
        <dbReference type="PROSITE" id="PS50003"/>
    </source>
</evidence>
<name>A0AAV7JMS9_9METZ</name>
<gene>
    <name evidence="8" type="ORF">LOD99_6525</name>
</gene>
<dbReference type="InterPro" id="IPR001849">
    <property type="entry name" value="PH_domain"/>
</dbReference>
<dbReference type="GO" id="GO:0005765">
    <property type="term" value="C:lysosomal membrane"/>
    <property type="evidence" value="ECO:0007669"/>
    <property type="project" value="UniProtKB-SubCell"/>
</dbReference>
<feature type="compositionally biased region" description="Polar residues" evidence="5">
    <location>
        <begin position="498"/>
        <end position="507"/>
    </location>
</feature>
<dbReference type="InterPro" id="IPR047327">
    <property type="entry name" value="RUN_PLEKHM2"/>
</dbReference>
<feature type="region of interest" description="Disordered" evidence="5">
    <location>
        <begin position="581"/>
        <end position="609"/>
    </location>
</feature>
<dbReference type="PROSITE" id="PS50003">
    <property type="entry name" value="PH_DOMAIN"/>
    <property type="match status" value="1"/>
</dbReference>
<evidence type="ECO:0000256" key="1">
    <source>
        <dbReference type="ARBA" id="ARBA00004496"/>
    </source>
</evidence>
<dbReference type="InterPro" id="IPR037213">
    <property type="entry name" value="Run_dom_sf"/>
</dbReference>
<keyword evidence="4" id="KW-0458">Lysosome</keyword>
<proteinExistence type="predicted"/>
<dbReference type="GO" id="GO:0010008">
    <property type="term" value="C:endosome membrane"/>
    <property type="evidence" value="ECO:0007669"/>
    <property type="project" value="TreeGrafter"/>
</dbReference>
<feature type="compositionally biased region" description="Basic and acidic residues" evidence="5">
    <location>
        <begin position="509"/>
        <end position="519"/>
    </location>
</feature>
<feature type="domain" description="PH" evidence="6">
    <location>
        <begin position="954"/>
        <end position="1053"/>
    </location>
</feature>
<dbReference type="Proteomes" id="UP001165289">
    <property type="component" value="Unassembled WGS sequence"/>
</dbReference>
<dbReference type="SUPFAM" id="SSF140741">
    <property type="entry name" value="RUN domain-like"/>
    <property type="match status" value="1"/>
</dbReference>
<feature type="compositionally biased region" description="Basic and acidic residues" evidence="5">
    <location>
        <begin position="484"/>
        <end position="497"/>
    </location>
</feature>
<dbReference type="Pfam" id="PF23142">
    <property type="entry name" value="PH_PLEKHM2"/>
    <property type="match status" value="1"/>
</dbReference>
<evidence type="ECO:0000256" key="4">
    <source>
        <dbReference type="ARBA" id="ARBA00023228"/>
    </source>
</evidence>
<dbReference type="Gene3D" id="1.20.58.900">
    <property type="match status" value="1"/>
</dbReference>
<keyword evidence="9" id="KW-1185">Reference proteome</keyword>
<dbReference type="InterPro" id="IPR053015">
    <property type="entry name" value="PH_domain-containing_M2"/>
</dbReference>
<evidence type="ECO:0000256" key="5">
    <source>
        <dbReference type="SAM" id="MobiDB-lite"/>
    </source>
</evidence>
<feature type="compositionally biased region" description="Polar residues" evidence="5">
    <location>
        <begin position="295"/>
        <end position="310"/>
    </location>
</feature>
<dbReference type="PANTHER" id="PTHR46556">
    <property type="entry name" value="PLECKSTRIN HOMOLOGY DOMAIN-CONTAINING FAMILY M MEMBER 2"/>
    <property type="match status" value="1"/>
</dbReference>
<dbReference type="Gene3D" id="2.30.29.30">
    <property type="entry name" value="Pleckstrin-homology domain (PH domain)/Phosphotyrosine-binding domain (PTB)"/>
    <property type="match status" value="1"/>
</dbReference>
<dbReference type="AlphaFoldDB" id="A0AAV7JMS9"/>
<dbReference type="EMBL" id="JAKMXF010000318">
    <property type="protein sequence ID" value="KAI6649735.1"/>
    <property type="molecule type" value="Genomic_DNA"/>
</dbReference>
<evidence type="ECO:0000256" key="2">
    <source>
        <dbReference type="ARBA" id="ARBA00004656"/>
    </source>
</evidence>
<comment type="caution">
    <text evidence="8">The sequence shown here is derived from an EMBL/GenBank/DDBJ whole genome shotgun (WGS) entry which is preliminary data.</text>
</comment>
<dbReference type="GO" id="GO:0032880">
    <property type="term" value="P:regulation of protein localization"/>
    <property type="evidence" value="ECO:0007669"/>
    <property type="project" value="TreeGrafter"/>
</dbReference>
<dbReference type="CDD" id="cd17680">
    <property type="entry name" value="RUN_PLEKHM2"/>
    <property type="match status" value="1"/>
</dbReference>
<feature type="compositionally biased region" description="Basic residues" evidence="5">
    <location>
        <begin position="330"/>
        <end position="341"/>
    </location>
</feature>
<accession>A0AAV7JMS9</accession>
<feature type="compositionally biased region" description="Polar residues" evidence="5">
    <location>
        <begin position="233"/>
        <end position="243"/>
    </location>
</feature>
<organism evidence="8 9">
    <name type="scientific">Oopsacas minuta</name>
    <dbReference type="NCBI Taxonomy" id="111878"/>
    <lineage>
        <taxon>Eukaryota</taxon>
        <taxon>Metazoa</taxon>
        <taxon>Porifera</taxon>
        <taxon>Hexactinellida</taxon>
        <taxon>Hexasterophora</taxon>
        <taxon>Lyssacinosida</taxon>
        <taxon>Leucopsacidae</taxon>
        <taxon>Oopsacas</taxon>
    </lineage>
</organism>
<reference evidence="8 9" key="1">
    <citation type="journal article" date="2023" name="BMC Biol.">
        <title>The compact genome of the sponge Oopsacas minuta (Hexactinellida) is lacking key metazoan core genes.</title>
        <authorList>
            <person name="Santini S."/>
            <person name="Schenkelaars Q."/>
            <person name="Jourda C."/>
            <person name="Duchesne M."/>
            <person name="Belahbib H."/>
            <person name="Rocher C."/>
            <person name="Selva M."/>
            <person name="Riesgo A."/>
            <person name="Vervoort M."/>
            <person name="Leys S.P."/>
            <person name="Kodjabachian L."/>
            <person name="Le Bivic A."/>
            <person name="Borchiellini C."/>
            <person name="Claverie J.M."/>
            <person name="Renard E."/>
        </authorList>
    </citation>
    <scope>NUCLEOTIDE SEQUENCE [LARGE SCALE GENOMIC DNA]</scope>
    <source>
        <strain evidence="8">SPO-2</strain>
    </source>
</reference>
<sequence>MNDKGTNSAEIKDILLDDISICVKHLHFISIQTDTNETLTQPTAHTYDFENLDVITNETPSFQALIYQLDMILLHNLNRVDRGYWPFLKTFSHSNVVTCINQLTLVRSAIGKGRAWLHIALNDHLMESYFRLFLEDSKPIRSYYKPDAFIRDAERMKILQTHVSGLDFIKFELNTNCEYLDKRPCISTQYVDQNLQFNKPHRSRGSFISERDLESSISSISSITVPPVDRRSPQVTNPSPFLSEQTEDLDNFITRNVPNKNTIENGHDTPDELNPFITQMSVHRPVIESKRHYFSQENSRSQSVSNQMRKVSSLRDDYNDQDGGLVTHVGKVKKQRKHKKRENINSGIQRLGQSKDNSTWSVEDNGGSLADNSSIADTTSLVSDFADFDIEHSSYGSSKYENTLTAKTSFTKKSVSPIPLKNDNEYLAVEETKSTSSPSEMVILGGDNSSEDIHTGESIVYLNNPPTTQGSRHTTDISSLEEVSLDHETPRQTRHNEITLSDTSSSDAIIEHPSEKRIESPCSSDKISSHRQDESSDSSLSHIIERLEASKPGIENIDNTVSKSPSPILESIQEVLVVDTTPLNNPISPPYCSDTESEQHSRESKQNTPNVKPIKLETSIEQPLDEVRKPEYNENLTPYSDNTDFEGLLSNYLDTALGESSTNVPVNFAAFYSLDQHDRVTTEKVVGISLFDPSSQEGVDSILEGSVRDGADEPRNVTPLSFVDLNIGGDDPWEVENVIDARERSRSMFGEDKEFHSSSLIKRPDRETKLVEEVKISQNNQLMIRVKILLSPEEKILKVFRAFDSKYLGMFSIIYVLITDHAVYTMVEDGAQGTFCQQDAITFSNLDYITIGINWQLITIFKKNFTTLTCYTGNEQLSKCLLAGIRQGMAAGIFSDLSLKVVENDIKRIKKFCALLELKDHLEIKHFSIVTSGPLRGKFTSEDDEKDPGGYNHDIGLSGYLNWKKQKLFSSWGEGYFILKNSKLSQYGIKGEKQPKVVLDLKGGSAGCRTLAEEGDRIHLLEITSSDAISIKISMRNEKELICWKQGICEEVFGRGIQESKAHSQSTVMNCGLVLTPDILCLTLEHEECLKKLSLSYVMDLNQIQVEEGKPYCILQFDSIDWVICFSSEYELGRFERCLAFQWENVYKVDLTFTQVSDESILVRANQLMELMAGAAQRSDSVTRNRIQNN</sequence>
<feature type="region of interest" description="Disordered" evidence="5">
    <location>
        <begin position="293"/>
        <end position="374"/>
    </location>
</feature>
<evidence type="ECO:0000313" key="9">
    <source>
        <dbReference type="Proteomes" id="UP001165289"/>
    </source>
</evidence>
<comment type="subcellular location">
    <subcellularLocation>
        <location evidence="1">Cytoplasm</location>
    </subcellularLocation>
    <subcellularLocation>
        <location evidence="2">Lysosome membrane</location>
    </subcellularLocation>
</comment>
<dbReference type="GO" id="GO:0007030">
    <property type="term" value="P:Golgi organization"/>
    <property type="evidence" value="ECO:0007669"/>
    <property type="project" value="TreeGrafter"/>
</dbReference>
<feature type="domain" description="RUN" evidence="7">
    <location>
        <begin position="56"/>
        <end position="178"/>
    </location>
</feature>
<dbReference type="PROSITE" id="PS50826">
    <property type="entry name" value="RUN"/>
    <property type="match status" value="1"/>
</dbReference>
<dbReference type="InterPro" id="IPR011993">
    <property type="entry name" value="PH-like_dom_sf"/>
</dbReference>
<feature type="region of interest" description="Disordered" evidence="5">
    <location>
        <begin position="224"/>
        <end position="243"/>
    </location>
</feature>
<protein>
    <submittedName>
        <fullName evidence="8">Pleckstrin homology domain-containing family M member 2-like</fullName>
    </submittedName>
</protein>
<dbReference type="SMART" id="SM00593">
    <property type="entry name" value="RUN"/>
    <property type="match status" value="1"/>
</dbReference>
<dbReference type="PANTHER" id="PTHR46556:SF1">
    <property type="entry name" value="PLECKSTRIN HOMOLOGY DOMAIN-CONTAINING FAMILY M MEMBER 2"/>
    <property type="match status" value="1"/>
</dbReference>
<feature type="region of interest" description="Disordered" evidence="5">
    <location>
        <begin position="483"/>
        <end position="540"/>
    </location>
</feature>
<feature type="compositionally biased region" description="Polar residues" evidence="5">
    <location>
        <begin position="344"/>
        <end position="362"/>
    </location>
</feature>
<evidence type="ECO:0000313" key="8">
    <source>
        <dbReference type="EMBL" id="KAI6649735.1"/>
    </source>
</evidence>
<dbReference type="GO" id="GO:0032418">
    <property type="term" value="P:lysosome localization"/>
    <property type="evidence" value="ECO:0007669"/>
    <property type="project" value="TreeGrafter"/>
</dbReference>
<evidence type="ECO:0000259" key="7">
    <source>
        <dbReference type="PROSITE" id="PS50826"/>
    </source>
</evidence>